<accession>A0A7J9HSF2</accession>
<evidence type="ECO:0000313" key="3">
    <source>
        <dbReference type="Proteomes" id="UP000593560"/>
    </source>
</evidence>
<name>A0A7J9HSF2_9ROSI</name>
<organism evidence="2 3">
    <name type="scientific">Gossypium harknessii</name>
    <dbReference type="NCBI Taxonomy" id="34285"/>
    <lineage>
        <taxon>Eukaryota</taxon>
        <taxon>Viridiplantae</taxon>
        <taxon>Streptophyta</taxon>
        <taxon>Embryophyta</taxon>
        <taxon>Tracheophyta</taxon>
        <taxon>Spermatophyta</taxon>
        <taxon>Magnoliopsida</taxon>
        <taxon>eudicotyledons</taxon>
        <taxon>Gunneridae</taxon>
        <taxon>Pentapetalae</taxon>
        <taxon>rosids</taxon>
        <taxon>malvids</taxon>
        <taxon>Malvales</taxon>
        <taxon>Malvaceae</taxon>
        <taxon>Malvoideae</taxon>
        <taxon>Gossypium</taxon>
    </lineage>
</organism>
<keyword evidence="3" id="KW-1185">Reference proteome</keyword>
<protein>
    <submittedName>
        <fullName evidence="2">Uncharacterized protein</fullName>
    </submittedName>
</protein>
<evidence type="ECO:0000313" key="2">
    <source>
        <dbReference type="EMBL" id="MBA0812772.1"/>
    </source>
</evidence>
<comment type="caution">
    <text evidence="2">The sequence shown here is derived from an EMBL/GenBank/DDBJ whole genome shotgun (WGS) entry which is preliminary data.</text>
</comment>
<feature type="compositionally biased region" description="Polar residues" evidence="1">
    <location>
        <begin position="1"/>
        <end position="14"/>
    </location>
</feature>
<dbReference type="AlphaFoldDB" id="A0A7J9HSF2"/>
<sequence>MDGNSLESPRQRSQMEGLLDDTR</sequence>
<proteinExistence type="predicted"/>
<gene>
    <name evidence="2" type="ORF">Gohar_026710</name>
</gene>
<reference evidence="2 3" key="1">
    <citation type="journal article" date="2019" name="Genome Biol. Evol.">
        <title>Insights into the evolution of the New World diploid cottons (Gossypium, subgenus Houzingenia) based on genome sequencing.</title>
        <authorList>
            <person name="Grover C.E."/>
            <person name="Arick M.A. 2nd"/>
            <person name="Thrash A."/>
            <person name="Conover J.L."/>
            <person name="Sanders W.S."/>
            <person name="Peterson D.G."/>
            <person name="Frelichowski J.E."/>
            <person name="Scheffler J.A."/>
            <person name="Scheffler B.E."/>
            <person name="Wendel J.F."/>
        </authorList>
    </citation>
    <scope>NUCLEOTIDE SEQUENCE [LARGE SCALE GENOMIC DNA]</scope>
    <source>
        <strain evidence="2">0</strain>
        <tissue evidence="2">Leaf</tissue>
    </source>
</reference>
<dbReference type="EMBL" id="JABFAD010000011">
    <property type="protein sequence ID" value="MBA0812772.1"/>
    <property type="molecule type" value="Genomic_DNA"/>
</dbReference>
<feature type="region of interest" description="Disordered" evidence="1">
    <location>
        <begin position="1"/>
        <end position="23"/>
    </location>
</feature>
<evidence type="ECO:0000256" key="1">
    <source>
        <dbReference type="SAM" id="MobiDB-lite"/>
    </source>
</evidence>
<dbReference type="Proteomes" id="UP000593560">
    <property type="component" value="Unassembled WGS sequence"/>
</dbReference>